<keyword evidence="7" id="KW-0966">Cell projection</keyword>
<dbReference type="PIRSF" id="PIRSF039090">
    <property type="entry name" value="Flis"/>
    <property type="match status" value="1"/>
</dbReference>
<keyword evidence="3 6" id="KW-0963">Cytoplasm</keyword>
<gene>
    <name evidence="7" type="primary">fliS</name>
    <name evidence="7" type="ORF">ENQ35_03825</name>
</gene>
<dbReference type="NCBIfam" id="TIGR00208">
    <property type="entry name" value="fliS"/>
    <property type="match status" value="1"/>
</dbReference>
<dbReference type="InterPro" id="IPR003713">
    <property type="entry name" value="FliS"/>
</dbReference>
<accession>A0A7C1F3Z3</accession>
<evidence type="ECO:0000313" key="7">
    <source>
        <dbReference type="EMBL" id="HDW51844.1"/>
    </source>
</evidence>
<dbReference type="EMBL" id="DSMV01000234">
    <property type="protein sequence ID" value="HDW51844.1"/>
    <property type="molecule type" value="Genomic_DNA"/>
</dbReference>
<evidence type="ECO:0000256" key="4">
    <source>
        <dbReference type="ARBA" id="ARBA00022795"/>
    </source>
</evidence>
<evidence type="ECO:0000256" key="1">
    <source>
        <dbReference type="ARBA" id="ARBA00004514"/>
    </source>
</evidence>
<reference evidence="7" key="1">
    <citation type="journal article" date="2020" name="mSystems">
        <title>Genome- and Community-Level Interaction Insights into Carbon Utilization and Element Cycling Functions of Hydrothermarchaeota in Hydrothermal Sediment.</title>
        <authorList>
            <person name="Zhou Z."/>
            <person name="Liu Y."/>
            <person name="Xu W."/>
            <person name="Pan J."/>
            <person name="Luo Z.H."/>
            <person name="Li M."/>
        </authorList>
    </citation>
    <scope>NUCLEOTIDE SEQUENCE [LARGE SCALE GENOMIC DNA]</scope>
    <source>
        <strain evidence="7">SpSt-301</strain>
    </source>
</reference>
<sequence>MPRPAERNNLQDRYLHAAVTTAPPGRLLLMLYDGAISFLSQAIEVLEARDYEEANRLIIRAQDIIAELISALDMKYEIAHSLYQLYDYFNRRLIEANVKKDAVPATEVQGYLKELREIWARVVADVGPGMVPPPGAAGMEV</sequence>
<dbReference type="Pfam" id="PF02561">
    <property type="entry name" value="FliS"/>
    <property type="match status" value="1"/>
</dbReference>
<name>A0A7C1F3Z3_9THEO</name>
<keyword evidence="4 6" id="KW-1005">Bacterial flagellum biogenesis</keyword>
<comment type="similarity">
    <text evidence="2 6">Belongs to the FliS family.</text>
</comment>
<evidence type="ECO:0000256" key="2">
    <source>
        <dbReference type="ARBA" id="ARBA00008787"/>
    </source>
</evidence>
<dbReference type="PANTHER" id="PTHR34773">
    <property type="entry name" value="FLAGELLAR SECRETION CHAPERONE FLIS"/>
    <property type="match status" value="1"/>
</dbReference>
<dbReference type="CDD" id="cd16098">
    <property type="entry name" value="FliS"/>
    <property type="match status" value="1"/>
</dbReference>
<dbReference type="GO" id="GO:0005829">
    <property type="term" value="C:cytosol"/>
    <property type="evidence" value="ECO:0007669"/>
    <property type="project" value="UniProtKB-SubCell"/>
</dbReference>
<proteinExistence type="inferred from homology"/>
<dbReference type="AlphaFoldDB" id="A0A7C1F3Z3"/>
<keyword evidence="7" id="KW-0282">Flagellum</keyword>
<comment type="subcellular location">
    <subcellularLocation>
        <location evidence="1 6">Cytoplasm</location>
        <location evidence="1 6">Cytosol</location>
    </subcellularLocation>
</comment>
<evidence type="ECO:0000256" key="5">
    <source>
        <dbReference type="ARBA" id="ARBA00023186"/>
    </source>
</evidence>
<evidence type="ECO:0000256" key="6">
    <source>
        <dbReference type="PIRNR" id="PIRNR039090"/>
    </source>
</evidence>
<dbReference type="Gene3D" id="1.20.120.340">
    <property type="entry name" value="Flagellar protein FliS"/>
    <property type="match status" value="1"/>
</dbReference>
<dbReference type="GO" id="GO:0044780">
    <property type="term" value="P:bacterial-type flagellum assembly"/>
    <property type="evidence" value="ECO:0007669"/>
    <property type="project" value="InterPro"/>
</dbReference>
<dbReference type="InterPro" id="IPR036584">
    <property type="entry name" value="FliS_sf"/>
</dbReference>
<dbReference type="PANTHER" id="PTHR34773:SF1">
    <property type="entry name" value="FLAGELLAR SECRETION CHAPERONE FLIS"/>
    <property type="match status" value="1"/>
</dbReference>
<organism evidence="7">
    <name type="scientific">Ammonifex degensii</name>
    <dbReference type="NCBI Taxonomy" id="42838"/>
    <lineage>
        <taxon>Bacteria</taxon>
        <taxon>Bacillati</taxon>
        <taxon>Bacillota</taxon>
        <taxon>Clostridia</taxon>
        <taxon>Thermoanaerobacterales</taxon>
        <taxon>Thermoanaerobacteraceae</taxon>
        <taxon>Ammonifex</taxon>
    </lineage>
</organism>
<keyword evidence="7" id="KW-0969">Cilium</keyword>
<dbReference type="GO" id="GO:0071973">
    <property type="term" value="P:bacterial-type flagellum-dependent cell motility"/>
    <property type="evidence" value="ECO:0007669"/>
    <property type="project" value="TreeGrafter"/>
</dbReference>
<evidence type="ECO:0000256" key="3">
    <source>
        <dbReference type="ARBA" id="ARBA00022490"/>
    </source>
</evidence>
<comment type="caution">
    <text evidence="7">The sequence shown here is derived from an EMBL/GenBank/DDBJ whole genome shotgun (WGS) entry which is preliminary data.</text>
</comment>
<protein>
    <recommendedName>
        <fullName evidence="6">Flagellar secretion chaperone FliS</fullName>
    </recommendedName>
</protein>
<keyword evidence="5" id="KW-0143">Chaperone</keyword>
<dbReference type="SUPFAM" id="SSF101116">
    <property type="entry name" value="Flagellar export chaperone FliS"/>
    <property type="match status" value="1"/>
</dbReference>